<dbReference type="RefSeq" id="WP_150083483.1">
    <property type="nucleotide sequence ID" value="NZ_VWRN01000035.1"/>
</dbReference>
<dbReference type="GO" id="GO:0046872">
    <property type="term" value="F:metal ion binding"/>
    <property type="evidence" value="ECO:0007669"/>
    <property type="project" value="UniProtKB-KW"/>
</dbReference>
<comment type="catalytic activity">
    <reaction evidence="5">
        <text>D-glyceraldehyde + 3-hydroxypyruvate = (3R,4S,5R)-3,4,5,6-tetrahydroxy-2-oxohexanoate</text>
        <dbReference type="Rhea" id="RHEA:80047"/>
        <dbReference type="ChEBI" id="CHEBI:17180"/>
        <dbReference type="ChEBI" id="CHEBI:17378"/>
        <dbReference type="ChEBI" id="CHEBI:231434"/>
    </reaction>
</comment>
<comment type="caution">
    <text evidence="7">The sequence shown here is derived from an EMBL/GenBank/DDBJ whole genome shotgun (WGS) entry which is preliminary data.</text>
</comment>
<dbReference type="Proteomes" id="UP000324324">
    <property type="component" value="Unassembled WGS sequence"/>
</dbReference>
<dbReference type="GO" id="GO:0005737">
    <property type="term" value="C:cytoplasm"/>
    <property type="evidence" value="ECO:0007669"/>
    <property type="project" value="UniProtKB-ARBA"/>
</dbReference>
<gene>
    <name evidence="7" type="primary">hpaI</name>
    <name evidence="7" type="ORF">F1599_14255</name>
</gene>
<feature type="domain" description="HpcH/HpaI aldolase/citrate lyase" evidence="6">
    <location>
        <begin position="17"/>
        <end position="243"/>
    </location>
</feature>
<dbReference type="SUPFAM" id="SSF51621">
    <property type="entry name" value="Phosphoenolpyruvate/pyruvate domain"/>
    <property type="match status" value="1"/>
</dbReference>
<evidence type="ECO:0000256" key="3">
    <source>
        <dbReference type="ARBA" id="ARBA00023239"/>
    </source>
</evidence>
<evidence type="ECO:0000256" key="4">
    <source>
        <dbReference type="ARBA" id="ARBA00051339"/>
    </source>
</evidence>
<keyword evidence="3 7" id="KW-0456">Lyase</keyword>
<dbReference type="EC" id="4.1.2.52" evidence="7"/>
<evidence type="ECO:0000256" key="5">
    <source>
        <dbReference type="ARBA" id="ARBA00051592"/>
    </source>
</evidence>
<dbReference type="PANTHER" id="PTHR30502">
    <property type="entry name" value="2-KETO-3-DEOXY-L-RHAMNONATE ALDOLASE"/>
    <property type="match status" value="1"/>
</dbReference>
<evidence type="ECO:0000313" key="7">
    <source>
        <dbReference type="EMBL" id="KAA6123053.1"/>
    </source>
</evidence>
<proteinExistence type="inferred from homology"/>
<protein>
    <submittedName>
        <fullName evidence="7">4-hydroxy-2-oxoheptanedioate aldolase</fullName>
        <ecNumber evidence="7">4.1.2.52</ecNumber>
    </submittedName>
</protein>
<dbReference type="InterPro" id="IPR005000">
    <property type="entry name" value="Aldolase/citrate-lyase_domain"/>
</dbReference>
<evidence type="ECO:0000256" key="1">
    <source>
        <dbReference type="ARBA" id="ARBA00005568"/>
    </source>
</evidence>
<comment type="similarity">
    <text evidence="1">Belongs to the HpcH/HpaI aldolase family.</text>
</comment>
<dbReference type="NCBIfam" id="TIGR02311">
    <property type="entry name" value="HpaI"/>
    <property type="match status" value="1"/>
</dbReference>
<dbReference type="GO" id="GO:0010124">
    <property type="term" value="P:phenylacetate catabolic process"/>
    <property type="evidence" value="ECO:0007669"/>
    <property type="project" value="InterPro"/>
</dbReference>
<dbReference type="InterPro" id="IPR015813">
    <property type="entry name" value="Pyrv/PenolPyrv_kinase-like_dom"/>
</dbReference>
<organism evidence="7 8">
    <name type="scientific">Cupriavidus cauae</name>
    <dbReference type="NCBI Taxonomy" id="2608999"/>
    <lineage>
        <taxon>Bacteria</taxon>
        <taxon>Pseudomonadati</taxon>
        <taxon>Pseudomonadota</taxon>
        <taxon>Betaproteobacteria</taxon>
        <taxon>Burkholderiales</taxon>
        <taxon>Burkholderiaceae</taxon>
        <taxon>Cupriavidus</taxon>
    </lineage>
</organism>
<dbReference type="Gene3D" id="3.20.20.60">
    <property type="entry name" value="Phosphoenolpyruvate-binding domains"/>
    <property type="match status" value="1"/>
</dbReference>
<dbReference type="FunFam" id="3.20.20.60:FF:000004">
    <property type="entry name" value="5-keto-4-deoxy-D-glucarate aldolase"/>
    <property type="match status" value="1"/>
</dbReference>
<reference evidence="7 8" key="1">
    <citation type="submission" date="2019-09" db="EMBL/GenBank/DDBJ databases">
        <title>Isolation of a novel species in the genus Cupriavidus from patients with sepsis using whole genome sequencing.</title>
        <authorList>
            <person name="Kweon O.J."/>
            <person name="Lee M.-K."/>
        </authorList>
    </citation>
    <scope>NUCLEOTIDE SEQUENCE [LARGE SCALE GENOMIC DNA]</scope>
    <source>
        <strain evidence="7 8">MKL-01</strain>
    </source>
</reference>
<sequence>MPASNPFKTALAARRPQIGLWLSMAEPYLAEVSATAGFDWLLIDGEHAPNDVRSILAQLQAVSAYPSAPVVRAVAGDVPLIKQLLDIGATTLLVPMVDTAEQARMLVSATRYPPQGIRGVGSAVVRASRWSGRTDYLDVADDEVCLLVQAETVTALANLEEICAVDGIDGVFIGPADLAASMGHRGNPGHPEVQAAIENAMRTIVASGKAAGTLTSDAALARRYLELGCTFVATGVDVLLFAKAARQLAASFREEGAVPVQRPSAAY</sequence>
<name>A0A5M8AI56_9BURK</name>
<dbReference type="Pfam" id="PF03328">
    <property type="entry name" value="HpcH_HpaI"/>
    <property type="match status" value="1"/>
</dbReference>
<evidence type="ECO:0000256" key="2">
    <source>
        <dbReference type="ARBA" id="ARBA00022723"/>
    </source>
</evidence>
<keyword evidence="2" id="KW-0479">Metal-binding</keyword>
<evidence type="ECO:0000313" key="8">
    <source>
        <dbReference type="Proteomes" id="UP000324324"/>
    </source>
</evidence>
<keyword evidence="8" id="KW-1185">Reference proteome</keyword>
<dbReference type="InterPro" id="IPR012689">
    <property type="entry name" value="HpaI"/>
</dbReference>
<accession>A0A5M8AI56</accession>
<comment type="catalytic activity">
    <reaction evidence="4">
        <text>D-glyceraldehyde + 3-hydroxypyruvate = 2-dehydro-D-galactonate</text>
        <dbReference type="Rhea" id="RHEA:80051"/>
        <dbReference type="ChEBI" id="CHEBI:17180"/>
        <dbReference type="ChEBI" id="CHEBI:17378"/>
        <dbReference type="ChEBI" id="CHEBI:28023"/>
    </reaction>
</comment>
<dbReference type="PANTHER" id="PTHR30502:SF0">
    <property type="entry name" value="PHOSPHOENOLPYRUVATE CARBOXYLASE FAMILY PROTEIN"/>
    <property type="match status" value="1"/>
</dbReference>
<dbReference type="InterPro" id="IPR040442">
    <property type="entry name" value="Pyrv_kinase-like_dom_sf"/>
</dbReference>
<dbReference type="AlphaFoldDB" id="A0A5M8AI56"/>
<dbReference type="InterPro" id="IPR050251">
    <property type="entry name" value="HpcH-HpaI_aldolase"/>
</dbReference>
<dbReference type="GO" id="GO:0016832">
    <property type="term" value="F:aldehyde-lyase activity"/>
    <property type="evidence" value="ECO:0007669"/>
    <property type="project" value="UniProtKB-ARBA"/>
</dbReference>
<evidence type="ECO:0000259" key="6">
    <source>
        <dbReference type="Pfam" id="PF03328"/>
    </source>
</evidence>
<dbReference type="EMBL" id="VWRN01000035">
    <property type="protein sequence ID" value="KAA6123053.1"/>
    <property type="molecule type" value="Genomic_DNA"/>
</dbReference>